<dbReference type="OrthoDB" id="272370at2759"/>
<protein>
    <recommendedName>
        <fullName evidence="1">Inositol-pentakisphosphate 2-kinase</fullName>
        <ecNumber evidence="1">2.7.1.158</ecNumber>
    </recommendedName>
</protein>
<evidence type="ECO:0000313" key="3">
    <source>
        <dbReference type="Proteomes" id="UP000257109"/>
    </source>
</evidence>
<sequence length="141" mass="16169">MEIKGDEETNKRKEKEHVYFIDLDLKRMSKMEEYYELDKKIKAFDANLKLETYIVLHITCSMRYTGAAKLACVVKLIVRVVVQKGRVGGIHRCDRFHQRLAFSETAPFKISIVLNGSKNHAMIGEANAVRIIKVRKSAGIN</sequence>
<dbReference type="InterPro" id="IPR009286">
    <property type="entry name" value="Ins_P5_2-kin"/>
</dbReference>
<proteinExistence type="predicted"/>
<comment type="caution">
    <text evidence="2">The sequence shown here is derived from an EMBL/GenBank/DDBJ whole genome shotgun (WGS) entry which is preliminary data.</text>
</comment>
<dbReference type="AlphaFoldDB" id="A0A371F5N6"/>
<keyword evidence="1" id="KW-0067">ATP-binding</keyword>
<reference evidence="2" key="1">
    <citation type="submission" date="2018-05" db="EMBL/GenBank/DDBJ databases">
        <title>Draft genome of Mucuna pruriens seed.</title>
        <authorList>
            <person name="Nnadi N.E."/>
            <person name="Vos R."/>
            <person name="Hasami M.H."/>
            <person name="Devisetty U.K."/>
            <person name="Aguiy J.C."/>
        </authorList>
    </citation>
    <scope>NUCLEOTIDE SEQUENCE [LARGE SCALE GENOMIC DNA]</scope>
    <source>
        <strain evidence="2">JCA_2017</strain>
    </source>
</reference>
<evidence type="ECO:0000313" key="2">
    <source>
        <dbReference type="EMBL" id="RDX73591.1"/>
    </source>
</evidence>
<evidence type="ECO:0000256" key="1">
    <source>
        <dbReference type="RuleBase" id="RU364126"/>
    </source>
</evidence>
<accession>A0A371F5N6</accession>
<dbReference type="Proteomes" id="UP000257109">
    <property type="component" value="Unassembled WGS sequence"/>
</dbReference>
<keyword evidence="1" id="KW-0547">Nucleotide-binding</keyword>
<comment type="function">
    <text evidence="1">Phosphorylates Ins(1,3,4,5,6)P5 at position 2 to form Ins(1,2,3,4,5,6)P6 (InsP6 or phytate).</text>
</comment>
<dbReference type="GO" id="GO:0005524">
    <property type="term" value="F:ATP binding"/>
    <property type="evidence" value="ECO:0007669"/>
    <property type="project" value="UniProtKB-KW"/>
</dbReference>
<dbReference type="GO" id="GO:0035299">
    <property type="term" value="F:inositol-1,3,4,5,6-pentakisphosphate 2-kinase activity"/>
    <property type="evidence" value="ECO:0007669"/>
    <property type="project" value="UniProtKB-EC"/>
</dbReference>
<dbReference type="Pfam" id="PF06090">
    <property type="entry name" value="Ins_P5_2-kin"/>
    <property type="match status" value="1"/>
</dbReference>
<keyword evidence="3" id="KW-1185">Reference proteome</keyword>
<keyword evidence="1" id="KW-0808">Transferase</keyword>
<dbReference type="EC" id="2.7.1.158" evidence="1"/>
<name>A0A371F5N6_MUCPR</name>
<organism evidence="2 3">
    <name type="scientific">Mucuna pruriens</name>
    <name type="common">Velvet bean</name>
    <name type="synonym">Dolichos pruriens</name>
    <dbReference type="NCBI Taxonomy" id="157652"/>
    <lineage>
        <taxon>Eukaryota</taxon>
        <taxon>Viridiplantae</taxon>
        <taxon>Streptophyta</taxon>
        <taxon>Embryophyta</taxon>
        <taxon>Tracheophyta</taxon>
        <taxon>Spermatophyta</taxon>
        <taxon>Magnoliopsida</taxon>
        <taxon>eudicotyledons</taxon>
        <taxon>Gunneridae</taxon>
        <taxon>Pentapetalae</taxon>
        <taxon>rosids</taxon>
        <taxon>fabids</taxon>
        <taxon>Fabales</taxon>
        <taxon>Fabaceae</taxon>
        <taxon>Papilionoideae</taxon>
        <taxon>50 kb inversion clade</taxon>
        <taxon>NPAAA clade</taxon>
        <taxon>indigoferoid/millettioid clade</taxon>
        <taxon>Phaseoleae</taxon>
        <taxon>Mucuna</taxon>
    </lineage>
</organism>
<keyword evidence="1" id="KW-0418">Kinase</keyword>
<gene>
    <name evidence="2" type="ORF">CR513_46784</name>
</gene>
<comment type="domain">
    <text evidence="1">The EXKPK motif is conserved in inositol-pentakisphosphate 2-kinases of both family 1 and 2.</text>
</comment>
<feature type="non-terminal residue" evidence="2">
    <location>
        <position position="1"/>
    </location>
</feature>
<comment type="catalytic activity">
    <reaction evidence="1">
        <text>1D-myo-inositol 1,3,4,5,6-pentakisphosphate + ATP = 1D-myo-inositol hexakisphosphate + ADP + H(+)</text>
        <dbReference type="Rhea" id="RHEA:20313"/>
        <dbReference type="ChEBI" id="CHEBI:15378"/>
        <dbReference type="ChEBI" id="CHEBI:30616"/>
        <dbReference type="ChEBI" id="CHEBI:57733"/>
        <dbReference type="ChEBI" id="CHEBI:58130"/>
        <dbReference type="ChEBI" id="CHEBI:456216"/>
        <dbReference type="EC" id="2.7.1.158"/>
    </reaction>
</comment>
<dbReference type="EMBL" id="QJKJ01010472">
    <property type="protein sequence ID" value="RDX73591.1"/>
    <property type="molecule type" value="Genomic_DNA"/>
</dbReference>